<keyword evidence="2" id="KW-1185">Reference proteome</keyword>
<organism evidence="1 2">
    <name type="scientific">Nesidiocoris tenuis</name>
    <dbReference type="NCBI Taxonomy" id="355587"/>
    <lineage>
        <taxon>Eukaryota</taxon>
        <taxon>Metazoa</taxon>
        <taxon>Ecdysozoa</taxon>
        <taxon>Arthropoda</taxon>
        <taxon>Hexapoda</taxon>
        <taxon>Insecta</taxon>
        <taxon>Pterygota</taxon>
        <taxon>Neoptera</taxon>
        <taxon>Paraneoptera</taxon>
        <taxon>Hemiptera</taxon>
        <taxon>Heteroptera</taxon>
        <taxon>Panheteroptera</taxon>
        <taxon>Cimicomorpha</taxon>
        <taxon>Miridae</taxon>
        <taxon>Dicyphina</taxon>
        <taxon>Nesidiocoris</taxon>
    </lineage>
</organism>
<sequence length="55" mass="6488">MNVNYGQFETGMVFCGVKLQHNNISGYSFSWGYHRGGYWSEYCFKHGYFARYVLS</sequence>
<dbReference type="Proteomes" id="UP000479000">
    <property type="component" value="Unassembled WGS sequence"/>
</dbReference>
<dbReference type="EMBL" id="CADCXU010011918">
    <property type="protein sequence ID" value="CAB0002054.1"/>
    <property type="molecule type" value="Genomic_DNA"/>
</dbReference>
<evidence type="ECO:0000313" key="2">
    <source>
        <dbReference type="Proteomes" id="UP000479000"/>
    </source>
</evidence>
<evidence type="ECO:0000313" key="1">
    <source>
        <dbReference type="EMBL" id="CAB0002054.1"/>
    </source>
</evidence>
<name>A0A6H5GEW8_9HEMI</name>
<gene>
    <name evidence="1" type="ORF">NTEN_LOCUS7841</name>
</gene>
<dbReference type="AlphaFoldDB" id="A0A6H5GEW8"/>
<proteinExistence type="predicted"/>
<protein>
    <submittedName>
        <fullName evidence="1">Uncharacterized protein</fullName>
    </submittedName>
</protein>
<reference evidence="1 2" key="1">
    <citation type="submission" date="2020-02" db="EMBL/GenBank/DDBJ databases">
        <authorList>
            <person name="Ferguson B K."/>
        </authorList>
    </citation>
    <scope>NUCLEOTIDE SEQUENCE [LARGE SCALE GENOMIC DNA]</scope>
</reference>
<feature type="non-terminal residue" evidence="1">
    <location>
        <position position="55"/>
    </location>
</feature>
<accession>A0A6H5GEW8</accession>